<dbReference type="InterPro" id="IPR004182">
    <property type="entry name" value="GRAM"/>
</dbReference>
<proteinExistence type="predicted"/>
<feature type="compositionally biased region" description="Low complexity" evidence="1">
    <location>
        <begin position="294"/>
        <end position="308"/>
    </location>
</feature>
<feature type="domain" description="GRAM" evidence="2">
    <location>
        <begin position="20"/>
        <end position="124"/>
    </location>
</feature>
<dbReference type="PANTHER" id="PTHR31606">
    <property type="entry name" value="WW DOMAIN BINDING PROTEIN 2, ISOFORM E"/>
    <property type="match status" value="1"/>
</dbReference>
<dbReference type="InterPro" id="IPR044852">
    <property type="entry name" value="WBP2-like"/>
</dbReference>
<gene>
    <name evidence="3" type="ORF">CDAUBV1_LOCUS4089</name>
</gene>
<evidence type="ECO:0000256" key="1">
    <source>
        <dbReference type="SAM" id="MobiDB-lite"/>
    </source>
</evidence>
<sequence>MSLNQSSAGGVDKVLLFYGERLIIFYDGCELKLGPPLKGSHTGRAYLTSHRVIFLSSRQSTGLQSFSMPFILMRNVEIQQPVFGANRIAGRIKAEANGGWEGETEFSITFNRGGAIEFGKALIELGKRACAAKHKFRAPPPYSPPKDASGATQYYSCPPPAYSPPYGDPYYGFVGQHEAFSTPPAQSMYYVDAPPPYPGAIPEVGVGWGGAQPAPPNQQQAYGYPPSQPYPPQQYGPPSGSNWNSTGEPMSAAHAAKAREAAESANNAIRPGYYFPEDPHTVYTTPSAPPPPYEANEPNTSSNASSAPPYTPNPTNPVDKKNQ</sequence>
<evidence type="ECO:0000313" key="4">
    <source>
        <dbReference type="Proteomes" id="UP001497525"/>
    </source>
</evidence>
<dbReference type="AlphaFoldDB" id="A0AAV2T433"/>
<accession>A0AAV2T433</accession>
<dbReference type="GO" id="GO:0003713">
    <property type="term" value="F:transcription coactivator activity"/>
    <property type="evidence" value="ECO:0007669"/>
    <property type="project" value="InterPro"/>
</dbReference>
<dbReference type="GO" id="GO:0031490">
    <property type="term" value="F:chromatin DNA binding"/>
    <property type="evidence" value="ECO:0007669"/>
    <property type="project" value="TreeGrafter"/>
</dbReference>
<comment type="caution">
    <text evidence="3">The sequence shown here is derived from an EMBL/GenBank/DDBJ whole genome shotgun (WGS) entry which is preliminary data.</text>
</comment>
<feature type="compositionally biased region" description="Pro residues" evidence="1">
    <location>
        <begin position="226"/>
        <end position="235"/>
    </location>
</feature>
<dbReference type="Pfam" id="PF02893">
    <property type="entry name" value="GRAM"/>
    <property type="match status" value="1"/>
</dbReference>
<dbReference type="Gene3D" id="2.30.29.30">
    <property type="entry name" value="Pleckstrin-homology domain (PH domain)/Phosphotyrosine-binding domain (PTB)"/>
    <property type="match status" value="1"/>
</dbReference>
<evidence type="ECO:0000313" key="3">
    <source>
        <dbReference type="EMBL" id="CAL5131601.1"/>
    </source>
</evidence>
<dbReference type="CDD" id="cd13214">
    <property type="entry name" value="PH-GRAM_WBP2"/>
    <property type="match status" value="1"/>
</dbReference>
<feature type="region of interest" description="Disordered" evidence="1">
    <location>
        <begin position="208"/>
        <end position="323"/>
    </location>
</feature>
<dbReference type="SUPFAM" id="SSF50729">
    <property type="entry name" value="PH domain-like"/>
    <property type="match status" value="1"/>
</dbReference>
<reference evidence="3" key="1">
    <citation type="submission" date="2024-06" db="EMBL/GenBank/DDBJ databases">
        <authorList>
            <person name="Liu X."/>
            <person name="Lenzi L."/>
            <person name="Haldenby T S."/>
            <person name="Uol C."/>
        </authorList>
    </citation>
    <scope>NUCLEOTIDE SEQUENCE</scope>
</reference>
<protein>
    <recommendedName>
        <fullName evidence="2">GRAM domain-containing protein</fullName>
    </recommendedName>
</protein>
<name>A0AAV2T433_CALDB</name>
<dbReference type="PANTHER" id="PTHR31606:SF1">
    <property type="entry name" value="WW DOMAIN BINDING PROTEIN 2, ISOFORM E"/>
    <property type="match status" value="1"/>
</dbReference>
<dbReference type="GO" id="GO:0005634">
    <property type="term" value="C:nucleus"/>
    <property type="evidence" value="ECO:0007669"/>
    <property type="project" value="TreeGrafter"/>
</dbReference>
<dbReference type="InterPro" id="IPR011993">
    <property type="entry name" value="PH-like_dom_sf"/>
</dbReference>
<organism evidence="3 4">
    <name type="scientific">Calicophoron daubneyi</name>
    <name type="common">Rumen fluke</name>
    <name type="synonym">Paramphistomum daubneyi</name>
    <dbReference type="NCBI Taxonomy" id="300641"/>
    <lineage>
        <taxon>Eukaryota</taxon>
        <taxon>Metazoa</taxon>
        <taxon>Spiralia</taxon>
        <taxon>Lophotrochozoa</taxon>
        <taxon>Platyhelminthes</taxon>
        <taxon>Trematoda</taxon>
        <taxon>Digenea</taxon>
        <taxon>Plagiorchiida</taxon>
        <taxon>Pronocephalata</taxon>
        <taxon>Paramphistomoidea</taxon>
        <taxon>Paramphistomidae</taxon>
        <taxon>Calicophoron</taxon>
    </lineage>
</organism>
<dbReference type="EMBL" id="CAXLJL010000101">
    <property type="protein sequence ID" value="CAL5131601.1"/>
    <property type="molecule type" value="Genomic_DNA"/>
</dbReference>
<dbReference type="Proteomes" id="UP001497525">
    <property type="component" value="Unassembled WGS sequence"/>
</dbReference>
<evidence type="ECO:0000259" key="2">
    <source>
        <dbReference type="Pfam" id="PF02893"/>
    </source>
</evidence>